<accession>A0A0N8KR66</accession>
<feature type="domain" description="TRNA-binding" evidence="4">
    <location>
        <begin position="1"/>
        <end position="64"/>
    </location>
</feature>
<reference evidence="5 6" key="1">
    <citation type="submission" date="2015-09" db="EMBL/GenBank/DDBJ databases">
        <title>A metagenomics-based metabolic model of nitrate-dependent anaerobic oxidation of methane by Methanoperedens-like archaea.</title>
        <authorList>
            <person name="Arshad A."/>
            <person name="Speth D.R."/>
            <person name="De Graaf R.M."/>
            <person name="Op Den Camp H.J."/>
            <person name="Jetten M.S."/>
            <person name="Welte C.U."/>
        </authorList>
    </citation>
    <scope>NUCLEOTIDE SEQUENCE [LARGE SCALE GENOMIC DNA]</scope>
</reference>
<keyword evidence="5" id="KW-0030">Aminoacyl-tRNA synthetase</keyword>
<organism evidence="5 6">
    <name type="scientific">Candidatus Methanoperedens nitratireducens</name>
    <dbReference type="NCBI Taxonomy" id="1392998"/>
    <lineage>
        <taxon>Archaea</taxon>
        <taxon>Methanobacteriati</taxon>
        <taxon>Methanobacteriota</taxon>
        <taxon>Stenosarchaea group</taxon>
        <taxon>Methanomicrobia</taxon>
        <taxon>Methanosarcinales</taxon>
        <taxon>ANME-2 cluster</taxon>
        <taxon>Candidatus Methanoperedentaceae</taxon>
        <taxon>Candidatus Methanoperedens</taxon>
    </lineage>
</organism>
<dbReference type="EC" id="6.1.1.10" evidence="5"/>
<sequence>MPDSCRDRKIPCPCELVGQLVVVMANMKSAKLFGVESRGMVLAADVEGAVLLMPEKEVKEGTRV</sequence>
<proteinExistence type="predicted"/>
<dbReference type="PROSITE" id="PS50886">
    <property type="entry name" value="TRBD"/>
    <property type="match status" value="1"/>
</dbReference>
<keyword evidence="5" id="KW-0436">Ligase</keyword>
<evidence type="ECO:0000313" key="6">
    <source>
        <dbReference type="Proteomes" id="UP000050360"/>
    </source>
</evidence>
<evidence type="ECO:0000259" key="4">
    <source>
        <dbReference type="PROSITE" id="PS50886"/>
    </source>
</evidence>
<dbReference type="Gene3D" id="2.40.50.140">
    <property type="entry name" value="Nucleic acid-binding proteins"/>
    <property type="match status" value="1"/>
</dbReference>
<evidence type="ECO:0000256" key="3">
    <source>
        <dbReference type="PROSITE-ProRule" id="PRU00209"/>
    </source>
</evidence>
<dbReference type="Pfam" id="PF01588">
    <property type="entry name" value="tRNA_bind"/>
    <property type="match status" value="1"/>
</dbReference>
<evidence type="ECO:0000256" key="2">
    <source>
        <dbReference type="ARBA" id="ARBA00022884"/>
    </source>
</evidence>
<dbReference type="SUPFAM" id="SSF50249">
    <property type="entry name" value="Nucleic acid-binding proteins"/>
    <property type="match status" value="1"/>
</dbReference>
<dbReference type="InterPro" id="IPR012340">
    <property type="entry name" value="NA-bd_OB-fold"/>
</dbReference>
<dbReference type="InterPro" id="IPR002547">
    <property type="entry name" value="tRNA-bd_dom"/>
</dbReference>
<feature type="non-terminal residue" evidence="5">
    <location>
        <position position="64"/>
    </location>
</feature>
<dbReference type="GO" id="GO:0004825">
    <property type="term" value="F:methionine-tRNA ligase activity"/>
    <property type="evidence" value="ECO:0007669"/>
    <property type="project" value="UniProtKB-EC"/>
</dbReference>
<comment type="caution">
    <text evidence="5">The sequence shown here is derived from an EMBL/GenBank/DDBJ whole genome shotgun (WGS) entry which is preliminary data.</text>
</comment>
<name>A0A0N8KR66_9EURY</name>
<evidence type="ECO:0000256" key="1">
    <source>
        <dbReference type="ARBA" id="ARBA00022555"/>
    </source>
</evidence>
<evidence type="ECO:0000313" key="5">
    <source>
        <dbReference type="EMBL" id="KPQ44082.1"/>
    </source>
</evidence>
<dbReference type="Proteomes" id="UP000050360">
    <property type="component" value="Unassembled WGS sequence"/>
</dbReference>
<protein>
    <submittedName>
        <fullName evidence="5">Methionyl-tRNA synthetase</fullName>
        <ecNumber evidence="5">6.1.1.10</ecNumber>
    </submittedName>
</protein>
<dbReference type="GO" id="GO:0000049">
    <property type="term" value="F:tRNA binding"/>
    <property type="evidence" value="ECO:0007669"/>
    <property type="project" value="UniProtKB-UniRule"/>
</dbReference>
<dbReference type="AlphaFoldDB" id="A0A0N8KR66"/>
<gene>
    <name evidence="5" type="primary">metG_2</name>
    <name evidence="5" type="ORF">MPEBLZ_01346</name>
</gene>
<keyword evidence="1 3" id="KW-0820">tRNA-binding</keyword>
<dbReference type="EMBL" id="LKCM01000112">
    <property type="protein sequence ID" value="KPQ44082.1"/>
    <property type="molecule type" value="Genomic_DNA"/>
</dbReference>
<keyword evidence="2 3" id="KW-0694">RNA-binding</keyword>